<organism evidence="2 3">
    <name type="scientific">Caenorhabditis angaria</name>
    <dbReference type="NCBI Taxonomy" id="860376"/>
    <lineage>
        <taxon>Eukaryota</taxon>
        <taxon>Metazoa</taxon>
        <taxon>Ecdysozoa</taxon>
        <taxon>Nematoda</taxon>
        <taxon>Chromadorea</taxon>
        <taxon>Rhabditida</taxon>
        <taxon>Rhabditina</taxon>
        <taxon>Rhabditomorpha</taxon>
        <taxon>Rhabditoidea</taxon>
        <taxon>Rhabditidae</taxon>
        <taxon>Peloderinae</taxon>
        <taxon>Caenorhabditis</taxon>
    </lineage>
</organism>
<dbReference type="EMBL" id="CANHGI010000004">
    <property type="protein sequence ID" value="CAI5449247.1"/>
    <property type="molecule type" value="Genomic_DNA"/>
</dbReference>
<dbReference type="GO" id="GO:0015035">
    <property type="term" value="F:protein-disulfide reductase activity"/>
    <property type="evidence" value="ECO:0007669"/>
    <property type="project" value="InterPro"/>
</dbReference>
<proteinExistence type="predicted"/>
<evidence type="ECO:0000313" key="3">
    <source>
        <dbReference type="Proteomes" id="UP001152747"/>
    </source>
</evidence>
<evidence type="ECO:0000256" key="1">
    <source>
        <dbReference type="ARBA" id="ARBA00023157"/>
    </source>
</evidence>
<dbReference type="Gene3D" id="1.10.287.2900">
    <property type="match status" value="1"/>
</dbReference>
<evidence type="ECO:0000313" key="2">
    <source>
        <dbReference type="EMBL" id="CAI5449247.1"/>
    </source>
</evidence>
<keyword evidence="1" id="KW-1015">Disulfide bond</keyword>
<dbReference type="Proteomes" id="UP001152747">
    <property type="component" value="Unassembled WGS sequence"/>
</dbReference>
<name>A0A9P1N643_9PELO</name>
<sequence>MSDKILEIPKNEFYKSVKMEYRKYFEPIPEPESAYPDGRVNIDCPCLHSALAHKCGHLIRDALVCFNASKTYPRGMDCEKPFMDHAVCMTESNRKS</sequence>
<gene>
    <name evidence="2" type="ORF">CAMP_LOCUS11884</name>
</gene>
<reference evidence="2" key="1">
    <citation type="submission" date="2022-11" db="EMBL/GenBank/DDBJ databases">
        <authorList>
            <person name="Kikuchi T."/>
        </authorList>
    </citation>
    <scope>NUCLEOTIDE SEQUENCE</scope>
    <source>
        <strain evidence="2">PS1010</strain>
    </source>
</reference>
<dbReference type="PANTHER" id="PTHR21622:SF4">
    <property type="entry name" value="CHCH DOMAIN-CONTAINING PROTEIN-RELATED"/>
    <property type="match status" value="1"/>
</dbReference>
<dbReference type="GO" id="GO:0005758">
    <property type="term" value="C:mitochondrial intermembrane space"/>
    <property type="evidence" value="ECO:0007669"/>
    <property type="project" value="TreeGrafter"/>
</dbReference>
<accession>A0A9P1N643</accession>
<dbReference type="GO" id="GO:0045041">
    <property type="term" value="P:protein import into mitochondrial intermembrane space"/>
    <property type="evidence" value="ECO:0007669"/>
    <property type="project" value="InterPro"/>
</dbReference>
<dbReference type="PANTHER" id="PTHR21622">
    <property type="entry name" value="COILED-COIL-HELIX-COILED-COIL-HELIX DOMAIN CONTAINING 4"/>
    <property type="match status" value="1"/>
</dbReference>
<dbReference type="AlphaFoldDB" id="A0A9P1N643"/>
<comment type="caution">
    <text evidence="2">The sequence shown here is derived from an EMBL/GenBank/DDBJ whole genome shotgun (WGS) entry which is preliminary data.</text>
</comment>
<protein>
    <recommendedName>
        <fullName evidence="4">CHCH domain-containing protein</fullName>
    </recommendedName>
</protein>
<dbReference type="OrthoDB" id="7481291at2759"/>
<evidence type="ECO:0008006" key="4">
    <source>
        <dbReference type="Google" id="ProtNLM"/>
    </source>
</evidence>
<keyword evidence="3" id="KW-1185">Reference proteome</keyword>
<dbReference type="InterPro" id="IPR039289">
    <property type="entry name" value="CHCHD4"/>
</dbReference>